<proteinExistence type="predicted"/>
<organism evidence="3 4">
    <name type="scientific">Rhizobium tubonense</name>
    <dbReference type="NCBI Taxonomy" id="484088"/>
    <lineage>
        <taxon>Bacteria</taxon>
        <taxon>Pseudomonadati</taxon>
        <taxon>Pseudomonadota</taxon>
        <taxon>Alphaproteobacteria</taxon>
        <taxon>Hyphomicrobiales</taxon>
        <taxon>Rhizobiaceae</taxon>
        <taxon>Rhizobium/Agrobacterium group</taxon>
        <taxon>Rhizobium</taxon>
    </lineage>
</organism>
<evidence type="ECO:0000259" key="2">
    <source>
        <dbReference type="Pfam" id="PF01757"/>
    </source>
</evidence>
<keyword evidence="1" id="KW-1133">Transmembrane helix</keyword>
<evidence type="ECO:0000313" key="4">
    <source>
        <dbReference type="Proteomes" id="UP000248925"/>
    </source>
</evidence>
<dbReference type="InterPro" id="IPR002656">
    <property type="entry name" value="Acyl_transf_3_dom"/>
</dbReference>
<protein>
    <recommendedName>
        <fullName evidence="2">Acyltransferase 3 domain-containing protein</fullName>
    </recommendedName>
</protein>
<dbReference type="PANTHER" id="PTHR23028:SF53">
    <property type="entry name" value="ACYL_TRANSF_3 DOMAIN-CONTAINING PROTEIN"/>
    <property type="match status" value="1"/>
</dbReference>
<dbReference type="GO" id="GO:0016020">
    <property type="term" value="C:membrane"/>
    <property type="evidence" value="ECO:0007669"/>
    <property type="project" value="TreeGrafter"/>
</dbReference>
<dbReference type="GO" id="GO:0000271">
    <property type="term" value="P:polysaccharide biosynthetic process"/>
    <property type="evidence" value="ECO:0007669"/>
    <property type="project" value="TreeGrafter"/>
</dbReference>
<dbReference type="InterPro" id="IPR050879">
    <property type="entry name" value="Acyltransferase_3"/>
</dbReference>
<keyword evidence="4" id="KW-1185">Reference proteome</keyword>
<feature type="transmembrane region" description="Helical" evidence="1">
    <location>
        <begin position="165"/>
        <end position="183"/>
    </location>
</feature>
<dbReference type="AlphaFoldDB" id="A0A2W4DMH3"/>
<gene>
    <name evidence="3" type="ORF">CPY51_02915</name>
</gene>
<keyword evidence="1" id="KW-0472">Membrane</keyword>
<dbReference type="GO" id="GO:0016747">
    <property type="term" value="F:acyltransferase activity, transferring groups other than amino-acyl groups"/>
    <property type="evidence" value="ECO:0007669"/>
    <property type="project" value="InterPro"/>
</dbReference>
<dbReference type="PANTHER" id="PTHR23028">
    <property type="entry name" value="ACETYLTRANSFERASE"/>
    <property type="match status" value="1"/>
</dbReference>
<accession>A0A2W4DMH3</accession>
<keyword evidence="1" id="KW-0812">Transmembrane</keyword>
<evidence type="ECO:0000256" key="1">
    <source>
        <dbReference type="SAM" id="Phobius"/>
    </source>
</evidence>
<name>A0A2W4DMH3_9HYPH</name>
<dbReference type="Proteomes" id="UP000248925">
    <property type="component" value="Unassembled WGS sequence"/>
</dbReference>
<feature type="transmembrane region" description="Helical" evidence="1">
    <location>
        <begin position="255"/>
        <end position="275"/>
    </location>
</feature>
<feature type="transmembrane region" description="Helical" evidence="1">
    <location>
        <begin position="232"/>
        <end position="249"/>
    </location>
</feature>
<dbReference type="RefSeq" id="WP_111158522.1">
    <property type="nucleotide sequence ID" value="NZ_PCDP01000001.1"/>
</dbReference>
<reference evidence="3 4" key="1">
    <citation type="journal article" date="2018" name="Sci. Rep.">
        <title>Rhizobium tumorigenes sp. nov., a novel plant tumorigenic bacterium isolated from cane gall tumors on thornless blackberry.</title>
        <authorList>
            <person name="Kuzmanovi N."/>
            <person name="Smalla K."/>
            <person name="Gronow S."/>
            <person name="PuBawska J."/>
        </authorList>
    </citation>
    <scope>NUCLEOTIDE SEQUENCE [LARGE SCALE GENOMIC DNA]</scope>
    <source>
        <strain evidence="3 4">CCBAU 85046</strain>
    </source>
</reference>
<feature type="domain" description="Acyltransferase 3" evidence="2">
    <location>
        <begin position="11"/>
        <end position="343"/>
    </location>
</feature>
<feature type="transmembrane region" description="Helical" evidence="1">
    <location>
        <begin position="12"/>
        <end position="29"/>
    </location>
</feature>
<feature type="transmembrane region" description="Helical" evidence="1">
    <location>
        <begin position="296"/>
        <end position="316"/>
    </location>
</feature>
<feature type="transmembrane region" description="Helical" evidence="1">
    <location>
        <begin position="203"/>
        <end position="220"/>
    </location>
</feature>
<evidence type="ECO:0000313" key="3">
    <source>
        <dbReference type="EMBL" id="PZM17194.1"/>
    </source>
</evidence>
<feature type="transmembrane region" description="Helical" evidence="1">
    <location>
        <begin position="49"/>
        <end position="71"/>
    </location>
</feature>
<sequence>MHKSISRSHYYAVDLIRIIAACLVVFYHFSSFVNSMTGELAFPFLSPFAHVGDVGVEIFFVISGLVIAMSAENARGLQGALKFIHLRALRILPALWISSLIGFAVLSLAGESVPSLVIRLLKTATLSPIGPYIDGVVWSLVVEAVFYTTVGITIIAAARISLEMLAKMICAASTVYLVVWTAAFLTNEQLYELLSRFPSKVFLLRYGVFFALGMLLWSGMRGRLSAPTRGTLLLAGIMCIVEIVTYRELRWGAGIAAASIWIAAISFTVVGIVHADAIEGRLQDRERKIIRYLGSYSYPLYLNHYTFGAFILQSLLNVFQPASQLSTAALFIVSAGAVLMIAAFVASAEKLAARPFRLRPSAQLEQPARISAPVSVPEGLQ</sequence>
<feature type="transmembrane region" description="Helical" evidence="1">
    <location>
        <begin position="91"/>
        <end position="110"/>
    </location>
</feature>
<dbReference type="Pfam" id="PF01757">
    <property type="entry name" value="Acyl_transf_3"/>
    <property type="match status" value="1"/>
</dbReference>
<feature type="transmembrane region" description="Helical" evidence="1">
    <location>
        <begin position="328"/>
        <end position="348"/>
    </location>
</feature>
<dbReference type="EMBL" id="PCDP01000001">
    <property type="protein sequence ID" value="PZM17194.1"/>
    <property type="molecule type" value="Genomic_DNA"/>
</dbReference>
<comment type="caution">
    <text evidence="3">The sequence shown here is derived from an EMBL/GenBank/DDBJ whole genome shotgun (WGS) entry which is preliminary data.</text>
</comment>
<feature type="transmembrane region" description="Helical" evidence="1">
    <location>
        <begin position="136"/>
        <end position="158"/>
    </location>
</feature>
<dbReference type="OrthoDB" id="9807745at2"/>